<name>A0ACB7TVC0_DIOAL</name>
<dbReference type="Proteomes" id="UP000827976">
    <property type="component" value="Chromosome 20"/>
</dbReference>
<proteinExistence type="predicted"/>
<comment type="caution">
    <text evidence="1">The sequence shown here is derived from an EMBL/GenBank/DDBJ whole genome shotgun (WGS) entry which is preliminary data.</text>
</comment>
<dbReference type="EMBL" id="CM037030">
    <property type="protein sequence ID" value="KAH7651817.1"/>
    <property type="molecule type" value="Genomic_DNA"/>
</dbReference>
<reference evidence="2" key="1">
    <citation type="journal article" date="2022" name="Nat. Commun.">
        <title>Chromosome evolution and the genetic basis of agronomically important traits in greater yam.</title>
        <authorList>
            <person name="Bredeson J.V."/>
            <person name="Lyons J.B."/>
            <person name="Oniyinde I.O."/>
            <person name="Okereke N.R."/>
            <person name="Kolade O."/>
            <person name="Nnabue I."/>
            <person name="Nwadili C.O."/>
            <person name="Hribova E."/>
            <person name="Parker M."/>
            <person name="Nwogha J."/>
            <person name="Shu S."/>
            <person name="Carlson J."/>
            <person name="Kariba R."/>
            <person name="Muthemba S."/>
            <person name="Knop K."/>
            <person name="Barton G.J."/>
            <person name="Sherwood A.V."/>
            <person name="Lopez-Montes A."/>
            <person name="Asiedu R."/>
            <person name="Jamnadass R."/>
            <person name="Muchugi A."/>
            <person name="Goodstein D."/>
            <person name="Egesi C.N."/>
            <person name="Featherston J."/>
            <person name="Asfaw A."/>
            <person name="Simpson G.G."/>
            <person name="Dolezel J."/>
            <person name="Hendre P.S."/>
            <person name="Van Deynze A."/>
            <person name="Kumar P.L."/>
            <person name="Obidiegwu J.E."/>
            <person name="Bhattacharjee R."/>
            <person name="Rokhsar D.S."/>
        </authorList>
    </citation>
    <scope>NUCLEOTIDE SEQUENCE [LARGE SCALE GENOMIC DNA]</scope>
    <source>
        <strain evidence="2">cv. TDa95/00328</strain>
    </source>
</reference>
<keyword evidence="2" id="KW-1185">Reference proteome</keyword>
<gene>
    <name evidence="1" type="ORF">IHE45_20G082600</name>
</gene>
<evidence type="ECO:0000313" key="1">
    <source>
        <dbReference type="EMBL" id="KAH7651817.1"/>
    </source>
</evidence>
<evidence type="ECO:0000313" key="2">
    <source>
        <dbReference type="Proteomes" id="UP000827976"/>
    </source>
</evidence>
<protein>
    <submittedName>
        <fullName evidence="1">Uncharacterized protein</fullName>
    </submittedName>
</protein>
<accession>A0ACB7TVC0</accession>
<sequence length="70" mass="8142">MGSFNFKCFICLLALLTFFPSSESRIFDHRVLEEVEKVVYTVTWKQVQNTVNRVFESKRLSPGGPDPQHH</sequence>
<organism evidence="1 2">
    <name type="scientific">Dioscorea alata</name>
    <name type="common">Purple yam</name>
    <dbReference type="NCBI Taxonomy" id="55571"/>
    <lineage>
        <taxon>Eukaryota</taxon>
        <taxon>Viridiplantae</taxon>
        <taxon>Streptophyta</taxon>
        <taxon>Embryophyta</taxon>
        <taxon>Tracheophyta</taxon>
        <taxon>Spermatophyta</taxon>
        <taxon>Magnoliopsida</taxon>
        <taxon>Liliopsida</taxon>
        <taxon>Dioscoreales</taxon>
        <taxon>Dioscoreaceae</taxon>
        <taxon>Dioscorea</taxon>
    </lineage>
</organism>